<reference evidence="1 2" key="1">
    <citation type="submission" date="2017-11" db="EMBL/GenBank/DDBJ databases">
        <title>Infants hospitalized years apart are colonized by the same room-sourced microbial strains.</title>
        <authorList>
            <person name="Brooks B."/>
            <person name="Olm M.R."/>
            <person name="Firek B.A."/>
            <person name="Baker R."/>
            <person name="Thomas B.C."/>
            <person name="Morowitz M.J."/>
            <person name="Banfield J.F."/>
        </authorList>
    </citation>
    <scope>NUCLEOTIDE SEQUENCE [LARGE SCALE GENOMIC DNA]</scope>
    <source>
        <strain evidence="1">S2_009_000_R2_76</strain>
    </source>
</reference>
<sequence length="104" mass="12165">MKSILKKNTVTVASPDHPSQKEMDWMISMLYCGLDSLWIRQVDELTIQLVGQIQKTNPRLLQKVLLPHSTIKRHSLSPTDIYGLHFSEKEREKYSFEYFQSLKA</sequence>
<gene>
    <name evidence="1" type="ORF">DI598_10900</name>
</gene>
<dbReference type="Proteomes" id="UP000249645">
    <property type="component" value="Unassembled WGS sequence"/>
</dbReference>
<dbReference type="EMBL" id="QFOI01000190">
    <property type="protein sequence ID" value="PZP47423.1"/>
    <property type="molecule type" value="Genomic_DNA"/>
</dbReference>
<accession>A0A2W5EY41</accession>
<comment type="caution">
    <text evidence="1">The sequence shown here is derived from an EMBL/GenBank/DDBJ whole genome shotgun (WGS) entry which is preliminary data.</text>
</comment>
<protein>
    <submittedName>
        <fullName evidence="1">Uncharacterized protein</fullName>
    </submittedName>
</protein>
<proteinExistence type="predicted"/>
<dbReference type="AlphaFoldDB" id="A0A2W5EY41"/>
<name>A0A2W5EY41_9SPHI</name>
<evidence type="ECO:0000313" key="1">
    <source>
        <dbReference type="EMBL" id="PZP47423.1"/>
    </source>
</evidence>
<organism evidence="1 2">
    <name type="scientific">Pseudopedobacter saltans</name>
    <dbReference type="NCBI Taxonomy" id="151895"/>
    <lineage>
        <taxon>Bacteria</taxon>
        <taxon>Pseudomonadati</taxon>
        <taxon>Bacteroidota</taxon>
        <taxon>Sphingobacteriia</taxon>
        <taxon>Sphingobacteriales</taxon>
        <taxon>Sphingobacteriaceae</taxon>
        <taxon>Pseudopedobacter</taxon>
    </lineage>
</organism>
<feature type="non-terminal residue" evidence="1">
    <location>
        <position position="104"/>
    </location>
</feature>
<evidence type="ECO:0000313" key="2">
    <source>
        <dbReference type="Proteomes" id="UP000249645"/>
    </source>
</evidence>